<dbReference type="Proteomes" id="UP001568698">
    <property type="component" value="Unassembled WGS sequence"/>
</dbReference>
<dbReference type="Gene3D" id="3.30.565.40">
    <property type="entry name" value="Fervidobacterium nodosum Rt17-B1 like"/>
    <property type="match status" value="1"/>
</dbReference>
<organism evidence="3 4">
    <name type="scientific">Pseudodesulfovibrio karagichevae</name>
    <dbReference type="NCBI Taxonomy" id="3239305"/>
    <lineage>
        <taxon>Bacteria</taxon>
        <taxon>Pseudomonadati</taxon>
        <taxon>Thermodesulfobacteriota</taxon>
        <taxon>Desulfovibrionia</taxon>
        <taxon>Desulfovibrionales</taxon>
        <taxon>Desulfovibrionaceae</taxon>
    </lineage>
</organism>
<sequence>MPRTLTLLITLFLLLGPSTLRAAPPCDPPVLGAVTITERTAGFKVDAEYPVLCRAEPTRAVRDYVSATIHEFKKTDPDHDLRRFPHPYELITRYAVWPAPGGRFVSVKLHVMAYTGGAHPNNWPMTWVFDMQDGREITLDRLFPDRKAALARVSGLCREVLSQSLGGMLVPDMLDAGLTPTADNFSRFILTNEGVAFFFGPYQVAPYAAGEQVVTIPYDNLGGLIAPDIAAGAKAD</sequence>
<gene>
    <name evidence="3" type="ORF">AB6M95_08765</name>
</gene>
<dbReference type="EMBL" id="JBGLYH010000020">
    <property type="protein sequence ID" value="MEZ7196836.1"/>
    <property type="molecule type" value="Genomic_DNA"/>
</dbReference>
<proteinExistence type="predicted"/>
<feature type="domain" description="DUF3298" evidence="2">
    <location>
        <begin position="142"/>
        <end position="219"/>
    </location>
</feature>
<keyword evidence="1" id="KW-0732">Signal</keyword>
<evidence type="ECO:0000313" key="3">
    <source>
        <dbReference type="EMBL" id="MEZ7196836.1"/>
    </source>
</evidence>
<dbReference type="InterPro" id="IPR037126">
    <property type="entry name" value="PdaC/RsiV-like_sf"/>
</dbReference>
<evidence type="ECO:0000259" key="2">
    <source>
        <dbReference type="Pfam" id="PF11738"/>
    </source>
</evidence>
<keyword evidence="4" id="KW-1185">Reference proteome</keyword>
<dbReference type="RefSeq" id="WP_371386358.1">
    <property type="nucleotide sequence ID" value="NZ_JBGLYH010000020.1"/>
</dbReference>
<comment type="caution">
    <text evidence="3">The sequence shown here is derived from an EMBL/GenBank/DDBJ whole genome shotgun (WGS) entry which is preliminary data.</text>
</comment>
<protein>
    <submittedName>
        <fullName evidence="3">DUF3298 domain-containing protein</fullName>
    </submittedName>
</protein>
<name>A0ABV4K1I9_9BACT</name>
<feature type="signal peptide" evidence="1">
    <location>
        <begin position="1"/>
        <end position="22"/>
    </location>
</feature>
<dbReference type="Pfam" id="PF11738">
    <property type="entry name" value="DUF3298"/>
    <property type="match status" value="1"/>
</dbReference>
<reference evidence="3 4" key="1">
    <citation type="submission" date="2024-08" db="EMBL/GenBank/DDBJ databases">
        <title>Sulfate-reducing bacteria isolated from formation water of the oil field in Kazakhstan and description of Pseudodesulfovibrio sp.</title>
        <authorList>
            <person name="Bidzhieva S.K."/>
            <person name="Tourova T.P."/>
            <person name="Grouzdev D.S."/>
            <person name="Beletsky A.V."/>
            <person name="Sokolova D.S."/>
            <person name="Samigullina S.R."/>
            <person name="Poltaraus A.B."/>
            <person name="Avtukh A.N."/>
            <person name="Tereshina V.M."/>
            <person name="Zhaparov N.S."/>
            <person name="Mardanov A.V."/>
            <person name="Nazina T.N."/>
        </authorList>
    </citation>
    <scope>NUCLEOTIDE SEQUENCE [LARGE SCALE GENOMIC DNA]</scope>
    <source>
        <strain evidence="3 4">9FUS</strain>
    </source>
</reference>
<dbReference type="Gene3D" id="3.90.640.20">
    <property type="entry name" value="Heat-shock cognate protein, ATPase"/>
    <property type="match status" value="1"/>
</dbReference>
<dbReference type="InterPro" id="IPR021729">
    <property type="entry name" value="DUF3298"/>
</dbReference>
<accession>A0ABV4K1I9</accession>
<evidence type="ECO:0000313" key="4">
    <source>
        <dbReference type="Proteomes" id="UP001568698"/>
    </source>
</evidence>
<evidence type="ECO:0000256" key="1">
    <source>
        <dbReference type="SAM" id="SignalP"/>
    </source>
</evidence>
<feature type="chain" id="PRO_5047223223" evidence="1">
    <location>
        <begin position="23"/>
        <end position="236"/>
    </location>
</feature>